<accession>A0A7S4K7J0</accession>
<evidence type="ECO:0000313" key="1">
    <source>
        <dbReference type="EMBL" id="CAE2286298.1"/>
    </source>
</evidence>
<gene>
    <name evidence="1" type="ORF">OAUR00152_LOCUS40566</name>
</gene>
<proteinExistence type="predicted"/>
<dbReference type="AlphaFoldDB" id="A0A7S4K7J0"/>
<dbReference type="EMBL" id="HBKQ01059435">
    <property type="protein sequence ID" value="CAE2286298.1"/>
    <property type="molecule type" value="Transcribed_RNA"/>
</dbReference>
<name>A0A7S4K7J0_9STRA</name>
<sequence length="972" mass="106790">MARPLTVSADGLAVTLEGNTHRALELPESIELTRATQIDFDFTLEDMEEVQAICLDKDRNMDGKNCFIASGHQNINWKKLSPQTAVGETRHYKIPVGMYFTGTGYKYLIFMQDNDSSNRDTGKSTFANVEIGEAPDLLVKVNGKDTFLPMREQVAAFDSGQDSTAYPLAVSPDGLSVRLEGNIHRAVPLPAPVVITRNTNLDFDFTLVEVKDIHSICLIETPSSNRNCVILAGTQDWERFNVDYTQVGETRHYSVPVGLFFPTAAGSAGVQYLAFLHDNDTSQRWRGDSTYSNIALSKVTRPALTIKVNDVDVAIDMATQWSHMATQDTKVHLLEVLPGDDRSVHLSGNVHKSVDLPSPIVVTEATELDLDITVDEIAEAHSICLEDSKAQAQSHSRCILLGGTQRLSSWITINPKALEGETTHAHIAIGMYYTGTFDQIVFMQDQDANRDAGRSKFSNIEFRERPSLNVNVNGIVQSLPNYQKLYNSDQDKNGDLMEVSDDGMSLTMYGNSQKALAFNDPVMVTEDTVLSFRLQVDVAPEITSLCLDEDLVRGEPARCIMAGGFQRTGLGSIIYKGIEQTYVGEGENLYHLRLRDFYEGEMNYIGFLQDNDADEDVGLSTFSDIKIYDVQPSCLEDKSFSFSMTECTLDAFLGEVETVMGNPANGCSNTDAWAELMSFFDASSDVEIEERIGNICSSAYVPSTLPFNQMLGEEDQFLGEFFDGGSSWNYEVDEAGGPDLSADAARIMTASEQFDGKRGISWPNVHNFKRCELRAAMCCYVSNRAVATPVDGSEACYMDFKNARETNHVRDGYSIYYDGTSAREEGPLSCSGFAWGDDAGYADAALRGNTLFHVAMKTGLLDGGDVEQLPGAPMCGCVEQMPVVTRADCTKTVAVQTVKVTYDPVTRFFAEVDITSIAHEDCGDLATYYDELVTDGKALAREKVLLEEHLVGEGQCGAAIAGFLGTKGFVFA</sequence>
<organism evidence="1">
    <name type="scientific">Odontella aurita</name>
    <dbReference type="NCBI Taxonomy" id="265563"/>
    <lineage>
        <taxon>Eukaryota</taxon>
        <taxon>Sar</taxon>
        <taxon>Stramenopiles</taxon>
        <taxon>Ochrophyta</taxon>
        <taxon>Bacillariophyta</taxon>
        <taxon>Mediophyceae</taxon>
        <taxon>Biddulphiophycidae</taxon>
        <taxon>Eupodiscales</taxon>
        <taxon>Odontellaceae</taxon>
        <taxon>Odontella</taxon>
    </lineage>
</organism>
<protein>
    <submittedName>
        <fullName evidence="1">Uncharacterized protein</fullName>
    </submittedName>
</protein>
<reference evidence="1" key="1">
    <citation type="submission" date="2021-01" db="EMBL/GenBank/DDBJ databases">
        <authorList>
            <person name="Corre E."/>
            <person name="Pelletier E."/>
            <person name="Niang G."/>
            <person name="Scheremetjew M."/>
            <person name="Finn R."/>
            <person name="Kale V."/>
            <person name="Holt S."/>
            <person name="Cochrane G."/>
            <person name="Meng A."/>
            <person name="Brown T."/>
            <person name="Cohen L."/>
        </authorList>
    </citation>
    <scope>NUCLEOTIDE SEQUENCE</scope>
    <source>
        <strain evidence="1">Isolate 1302-5</strain>
    </source>
</reference>